<reference evidence="2 3" key="1">
    <citation type="journal article" date="2019" name="Int. J. Syst. Evol. Microbiol.">
        <title>The Global Catalogue of Microorganisms (GCM) 10K type strain sequencing project: providing services to taxonomists for standard genome sequencing and annotation.</title>
        <authorList>
            <consortium name="The Broad Institute Genomics Platform"/>
            <consortium name="The Broad Institute Genome Sequencing Center for Infectious Disease"/>
            <person name="Wu L."/>
            <person name="Ma J."/>
        </authorList>
    </citation>
    <scope>NUCLEOTIDE SEQUENCE [LARGE SCALE GENOMIC DNA]</scope>
    <source>
        <strain evidence="2 3">JCM 11444</strain>
    </source>
</reference>
<evidence type="ECO:0000313" key="3">
    <source>
        <dbReference type="Proteomes" id="UP001500418"/>
    </source>
</evidence>
<sequence length="98" mass="10954">MARDRCVMMPAAPKSQVSKATEWGVRVAPRASAEGLQLLSDTFYYATRRFRVCFDSRSGSRAGRAPDRHPPGQAPSCGAQKKPSFFGEYDTSRFFVCW</sequence>
<keyword evidence="3" id="KW-1185">Reference proteome</keyword>
<comment type="caution">
    <text evidence="2">The sequence shown here is derived from an EMBL/GenBank/DDBJ whole genome shotgun (WGS) entry which is preliminary data.</text>
</comment>
<name>A0ABN1NT61_9ACTN</name>
<gene>
    <name evidence="2" type="ORF">GCM10009575_004750</name>
</gene>
<evidence type="ECO:0000313" key="2">
    <source>
        <dbReference type="EMBL" id="GAA0916376.1"/>
    </source>
</evidence>
<evidence type="ECO:0000256" key="1">
    <source>
        <dbReference type="SAM" id="MobiDB-lite"/>
    </source>
</evidence>
<protein>
    <submittedName>
        <fullName evidence="2">Uncharacterized protein</fullName>
    </submittedName>
</protein>
<feature type="region of interest" description="Disordered" evidence="1">
    <location>
        <begin position="57"/>
        <end position="79"/>
    </location>
</feature>
<dbReference type="Proteomes" id="UP001500418">
    <property type="component" value="Unassembled WGS sequence"/>
</dbReference>
<dbReference type="EMBL" id="BAAAID010000002">
    <property type="protein sequence ID" value="GAA0916376.1"/>
    <property type="molecule type" value="Genomic_DNA"/>
</dbReference>
<organism evidence="2 3">
    <name type="scientific">Streptomyces rhizosphaericus</name>
    <dbReference type="NCBI Taxonomy" id="114699"/>
    <lineage>
        <taxon>Bacteria</taxon>
        <taxon>Bacillati</taxon>
        <taxon>Actinomycetota</taxon>
        <taxon>Actinomycetes</taxon>
        <taxon>Kitasatosporales</taxon>
        <taxon>Streptomycetaceae</taxon>
        <taxon>Streptomyces</taxon>
        <taxon>Streptomyces violaceusniger group</taxon>
    </lineage>
</organism>
<accession>A0ABN1NT61</accession>
<proteinExistence type="predicted"/>